<protein>
    <submittedName>
        <fullName evidence="1">Uncharacterized protein</fullName>
    </submittedName>
</protein>
<evidence type="ECO:0000313" key="1">
    <source>
        <dbReference type="EMBL" id="RCV85932.1"/>
    </source>
</evidence>
<evidence type="ECO:0000313" key="2">
    <source>
        <dbReference type="Proteomes" id="UP000253204"/>
    </source>
</evidence>
<name>A0A368TNU3_9GAMM</name>
<proteinExistence type="predicted"/>
<accession>A0A368TNU3</accession>
<comment type="caution">
    <text evidence="1">The sequence shown here is derived from an EMBL/GenBank/DDBJ whole genome shotgun (WGS) entry which is preliminary data.</text>
</comment>
<dbReference type="Proteomes" id="UP000253204">
    <property type="component" value="Unassembled WGS sequence"/>
</dbReference>
<organism evidence="1 2">
    <name type="scientific">Vreelandella rituensis</name>
    <dbReference type="NCBI Taxonomy" id="2282306"/>
    <lineage>
        <taxon>Bacteria</taxon>
        <taxon>Pseudomonadati</taxon>
        <taxon>Pseudomonadota</taxon>
        <taxon>Gammaproteobacteria</taxon>
        <taxon>Oceanospirillales</taxon>
        <taxon>Halomonadaceae</taxon>
        <taxon>Vreelandella</taxon>
    </lineage>
</organism>
<gene>
    <name evidence="1" type="ORF">DU506_19580</name>
</gene>
<dbReference type="AlphaFoldDB" id="A0A368TNU3"/>
<sequence length="127" mass="13882">MRLEDRFCPSIPLVFTSSGRGSLLLAADLRQVMAQPPSILAILAFFYCERCERCERLVGRDGRQLDACQVGVLLAGDNSQHFGCITGVDRLCQLTDAIVFPVFAALTGGRSIGVTELFTRKTNLDTV</sequence>
<keyword evidence="2" id="KW-1185">Reference proteome</keyword>
<reference evidence="1 2" key="1">
    <citation type="submission" date="2018-07" db="EMBL/GenBank/DDBJ databases">
        <title>Halomonas rutogse sp. nov., isolated from Lake TangqianCo on Tibetan Plateau.</title>
        <authorList>
            <person name="Lu H."/>
            <person name="Xing P."/>
            <person name="Wu Q."/>
        </authorList>
    </citation>
    <scope>NUCLEOTIDE SEQUENCE [LARGE SCALE GENOMIC DNA]</scope>
    <source>
        <strain evidence="1 2">TQ8S</strain>
    </source>
</reference>
<dbReference type="EMBL" id="QPIJ01000081">
    <property type="protein sequence ID" value="RCV85932.1"/>
    <property type="molecule type" value="Genomic_DNA"/>
</dbReference>